<evidence type="ECO:0000313" key="8">
    <source>
        <dbReference type="EMBL" id="MBN2964100.1"/>
    </source>
</evidence>
<dbReference type="InterPro" id="IPR010432">
    <property type="entry name" value="RDD"/>
</dbReference>
<keyword evidence="4 6" id="KW-1133">Transmembrane helix</keyword>
<dbReference type="InterPro" id="IPR051791">
    <property type="entry name" value="Pra-immunoreactive"/>
</dbReference>
<gene>
    <name evidence="8" type="ORF">JWV37_04860</name>
</gene>
<keyword evidence="5 6" id="KW-0472">Membrane</keyword>
<evidence type="ECO:0000256" key="3">
    <source>
        <dbReference type="ARBA" id="ARBA00022692"/>
    </source>
</evidence>
<feature type="transmembrane region" description="Helical" evidence="6">
    <location>
        <begin position="70"/>
        <end position="92"/>
    </location>
</feature>
<reference evidence="8 9" key="3">
    <citation type="submission" date="2021-02" db="EMBL/GenBank/DDBJ databases">
        <authorList>
            <person name="Merkel A.Y."/>
        </authorList>
    </citation>
    <scope>NUCLEOTIDE SEQUENCE [LARGE SCALE GENOMIC DNA]</scope>
    <source>
        <strain evidence="8 9">T05b</strain>
    </source>
</reference>
<accession>A0ABS2WR73</accession>
<evidence type="ECO:0000256" key="1">
    <source>
        <dbReference type="ARBA" id="ARBA00004651"/>
    </source>
</evidence>
<name>A0ABS2WR73_9BACT</name>
<proteinExistence type="predicted"/>
<reference evidence="8 9" key="2">
    <citation type="submission" date="2021-02" db="EMBL/GenBank/DDBJ databases">
        <title>Sulfurospirillum tamanensis sp. nov.</title>
        <authorList>
            <person name="Frolova A."/>
            <person name="Merkel A."/>
            <person name="Slobodkin A."/>
        </authorList>
    </citation>
    <scope>NUCLEOTIDE SEQUENCE [LARGE SCALE GENOMIC DNA]</scope>
    <source>
        <strain evidence="8 9">T05b</strain>
    </source>
</reference>
<evidence type="ECO:0000256" key="6">
    <source>
        <dbReference type="SAM" id="Phobius"/>
    </source>
</evidence>
<comment type="subcellular location">
    <subcellularLocation>
        <location evidence="1">Cell membrane</location>
        <topology evidence="1">Multi-pass membrane protein</topology>
    </subcellularLocation>
</comment>
<evidence type="ECO:0000256" key="5">
    <source>
        <dbReference type="ARBA" id="ARBA00023136"/>
    </source>
</evidence>
<keyword evidence="9" id="KW-1185">Reference proteome</keyword>
<dbReference type="PANTHER" id="PTHR36115">
    <property type="entry name" value="PROLINE-RICH ANTIGEN HOMOLOG-RELATED"/>
    <property type="match status" value="1"/>
</dbReference>
<dbReference type="EMBL" id="JAFHKK010000007">
    <property type="protein sequence ID" value="MBN2964100.1"/>
    <property type="molecule type" value="Genomic_DNA"/>
</dbReference>
<reference evidence="9" key="1">
    <citation type="submission" date="2021-02" db="EMBL/GenBank/DDBJ databases">
        <title>Sulfurospirillum tamanensis sp. nov.</title>
        <authorList>
            <person name="Merkel A.Y."/>
        </authorList>
    </citation>
    <scope>NUCLEOTIDE SEQUENCE [LARGE SCALE GENOMIC DNA]</scope>
    <source>
        <strain evidence="9">T05b</strain>
    </source>
</reference>
<dbReference type="Pfam" id="PF06271">
    <property type="entry name" value="RDD"/>
    <property type="match status" value="1"/>
</dbReference>
<keyword evidence="3 6" id="KW-0812">Transmembrane</keyword>
<evidence type="ECO:0000259" key="7">
    <source>
        <dbReference type="Pfam" id="PF06271"/>
    </source>
</evidence>
<keyword evidence="2" id="KW-1003">Cell membrane</keyword>
<feature type="domain" description="RDD" evidence="7">
    <location>
        <begin position="11"/>
        <end position="106"/>
    </location>
</feature>
<organism evidence="8 9">
    <name type="scientific">Sulfurospirillum tamanense</name>
    <dbReference type="NCBI Taxonomy" id="2813362"/>
    <lineage>
        <taxon>Bacteria</taxon>
        <taxon>Pseudomonadati</taxon>
        <taxon>Campylobacterota</taxon>
        <taxon>Epsilonproteobacteria</taxon>
        <taxon>Campylobacterales</taxon>
        <taxon>Sulfurospirillaceae</taxon>
        <taxon>Sulfurospirillum</taxon>
    </lineage>
</organism>
<sequence length="115" mass="12833">MIYLPLLYITTYGILGSKEAFQSNQFAIFLVVLLFGAILALFQSRSGQSPGYRLYRLRLIDTRTQKPPTFFMALARYALFLVAGTSLVGVMLSPFRKDGKNLHDLLTPTQPTAVA</sequence>
<feature type="transmembrane region" description="Helical" evidence="6">
    <location>
        <begin position="26"/>
        <end position="44"/>
    </location>
</feature>
<evidence type="ECO:0000256" key="4">
    <source>
        <dbReference type="ARBA" id="ARBA00022989"/>
    </source>
</evidence>
<dbReference type="PANTHER" id="PTHR36115:SF6">
    <property type="entry name" value="PROLINE-RICH ANTIGEN HOMOLOG"/>
    <property type="match status" value="1"/>
</dbReference>
<protein>
    <submittedName>
        <fullName evidence="8">RDD family protein</fullName>
    </submittedName>
</protein>
<evidence type="ECO:0000256" key="2">
    <source>
        <dbReference type="ARBA" id="ARBA00022475"/>
    </source>
</evidence>
<comment type="caution">
    <text evidence="8">The sequence shown here is derived from an EMBL/GenBank/DDBJ whole genome shotgun (WGS) entry which is preliminary data.</text>
</comment>
<dbReference type="Proteomes" id="UP000703590">
    <property type="component" value="Unassembled WGS sequence"/>
</dbReference>
<evidence type="ECO:0000313" key="9">
    <source>
        <dbReference type="Proteomes" id="UP000703590"/>
    </source>
</evidence>